<comment type="caution">
    <text evidence="1">The sequence shown here is derived from an EMBL/GenBank/DDBJ whole genome shotgun (WGS) entry which is preliminary data.</text>
</comment>
<dbReference type="EMBL" id="JAXOVW010000003">
    <property type="protein sequence ID" value="MDZ5606056.1"/>
    <property type="molecule type" value="Genomic_DNA"/>
</dbReference>
<evidence type="ECO:0000313" key="1">
    <source>
        <dbReference type="EMBL" id="MDZ5606056.1"/>
    </source>
</evidence>
<dbReference type="Proteomes" id="UP001291930">
    <property type="component" value="Unassembled WGS sequence"/>
</dbReference>
<sequence length="64" mass="7482">MREELLRHIIRKKLEVGMYILGELPPPVQQSANKMLNILQEELSSYKQEKTQNTKSNLQSITIE</sequence>
<keyword evidence="2" id="KW-1185">Reference proteome</keyword>
<dbReference type="RefSeq" id="WP_017154198.1">
    <property type="nucleotide sequence ID" value="NZ_JAIKLI010000178.1"/>
</dbReference>
<protein>
    <submittedName>
        <fullName evidence="1">DUF3926 domain-containing protein</fullName>
    </submittedName>
</protein>
<proteinExistence type="predicted"/>
<gene>
    <name evidence="1" type="ORF">U2I54_02745</name>
</gene>
<dbReference type="InterPro" id="IPR025076">
    <property type="entry name" value="DUF3926"/>
</dbReference>
<organism evidence="1 2">
    <name type="scientific">Bacillus bingmayongensis</name>
    <dbReference type="NCBI Taxonomy" id="1150157"/>
    <lineage>
        <taxon>Bacteria</taxon>
        <taxon>Bacillati</taxon>
        <taxon>Bacillota</taxon>
        <taxon>Bacilli</taxon>
        <taxon>Bacillales</taxon>
        <taxon>Bacillaceae</taxon>
        <taxon>Bacillus</taxon>
    </lineage>
</organism>
<name>A0ABU5JS81_9BACI</name>
<reference evidence="2" key="1">
    <citation type="submission" date="2023-11" db="EMBL/GenBank/DDBJ databases">
        <title>Genome Sequence of Bacillus pseudomycoides stain BUPM19.</title>
        <authorList>
            <person name="Farhat A."/>
        </authorList>
    </citation>
    <scope>NUCLEOTIDE SEQUENCE [LARGE SCALE GENOMIC DNA]</scope>
    <source>
        <strain evidence="2">BUPM19</strain>
    </source>
</reference>
<accession>A0ABU5JS81</accession>
<evidence type="ECO:0000313" key="2">
    <source>
        <dbReference type="Proteomes" id="UP001291930"/>
    </source>
</evidence>
<dbReference type="Pfam" id="PF13080">
    <property type="entry name" value="DUF3926"/>
    <property type="match status" value="1"/>
</dbReference>